<gene>
    <name evidence="2" type="ORF">UFOPK1650_00759</name>
</gene>
<proteinExistence type="predicted"/>
<accession>A0A6J6E6V0</accession>
<protein>
    <submittedName>
        <fullName evidence="2">Unannotated protein</fullName>
    </submittedName>
</protein>
<organism evidence="2">
    <name type="scientific">freshwater metagenome</name>
    <dbReference type="NCBI Taxonomy" id="449393"/>
    <lineage>
        <taxon>unclassified sequences</taxon>
        <taxon>metagenomes</taxon>
        <taxon>ecological metagenomes</taxon>
    </lineage>
</organism>
<dbReference type="AlphaFoldDB" id="A0A6J6E6V0"/>
<reference evidence="2" key="1">
    <citation type="submission" date="2020-05" db="EMBL/GenBank/DDBJ databases">
        <authorList>
            <person name="Chiriac C."/>
            <person name="Salcher M."/>
            <person name="Ghai R."/>
            <person name="Kavagutti S V."/>
        </authorList>
    </citation>
    <scope>NUCLEOTIDE SEQUENCE</scope>
</reference>
<dbReference type="InterPro" id="IPR032830">
    <property type="entry name" value="XPB/Ssl2_N"/>
</dbReference>
<name>A0A6J6E6V0_9ZZZZ</name>
<dbReference type="Pfam" id="PF13625">
    <property type="entry name" value="Helicase_C_3"/>
    <property type="match status" value="1"/>
</dbReference>
<feature type="domain" description="Helicase XPB/Ssl2 N-terminal" evidence="1">
    <location>
        <begin position="1"/>
        <end position="122"/>
    </location>
</feature>
<evidence type="ECO:0000313" key="2">
    <source>
        <dbReference type="EMBL" id="CAB4572081.1"/>
    </source>
</evidence>
<sequence>MVQADNTAIAPGPLTIDLSRRLSNFADIESRGNATVYRFTESSIRRGLDHGHTGDEIKAFLHEVSRTPIPQPLEYLIADIARRHGQLRVGMAQSFIRCEDETTILAITKDKRLENLRLRKIAPQVLVSEVEGSELIEDLRNAGYLPSLENQSGVVVTAPRQLRSKSRARLPRSIAESPSPSDAVISAAIKAMRAGDRVSGSKTSLAEIPRTSANETLAILRQVVADQSSVMIGYADTNGSVTQKIIDPVQIAMGNLLARDHGSEELATFKIARITGVAPVE</sequence>
<dbReference type="PROSITE" id="PS52050">
    <property type="entry name" value="WYL"/>
    <property type="match status" value="1"/>
</dbReference>
<evidence type="ECO:0000259" key="1">
    <source>
        <dbReference type="Pfam" id="PF13625"/>
    </source>
</evidence>
<dbReference type="EMBL" id="CAEZTJ010000109">
    <property type="protein sequence ID" value="CAB4572081.1"/>
    <property type="molecule type" value="Genomic_DNA"/>
</dbReference>